<evidence type="ECO:0000256" key="13">
    <source>
        <dbReference type="SAM" id="Phobius"/>
    </source>
</evidence>
<dbReference type="GO" id="GO:0005886">
    <property type="term" value="C:plasma membrane"/>
    <property type="evidence" value="ECO:0007669"/>
    <property type="project" value="UniProtKB-SubCell"/>
</dbReference>
<evidence type="ECO:0000256" key="5">
    <source>
        <dbReference type="ARBA" id="ARBA00022475"/>
    </source>
</evidence>
<evidence type="ECO:0000256" key="8">
    <source>
        <dbReference type="ARBA" id="ARBA00022989"/>
    </source>
</evidence>
<dbReference type="OrthoDB" id="4494341at2759"/>
<feature type="transmembrane region" description="Helical" evidence="13">
    <location>
        <begin position="159"/>
        <end position="178"/>
    </location>
</feature>
<dbReference type="GO" id="GO:0052851">
    <property type="term" value="F:ferric-chelate reductase (NADPH) activity"/>
    <property type="evidence" value="ECO:0007669"/>
    <property type="project" value="UniProtKB-EC"/>
</dbReference>
<evidence type="ECO:0000256" key="12">
    <source>
        <dbReference type="ARBA" id="ARBA00048483"/>
    </source>
</evidence>
<keyword evidence="9" id="KW-0560">Oxidoreductase</keyword>
<dbReference type="SUPFAM" id="SSF63380">
    <property type="entry name" value="Riboflavin synthase domain-like"/>
    <property type="match status" value="1"/>
</dbReference>
<evidence type="ECO:0000256" key="10">
    <source>
        <dbReference type="ARBA" id="ARBA00023065"/>
    </source>
</evidence>
<dbReference type="InterPro" id="IPR013130">
    <property type="entry name" value="Fe3_Rdtase_TM_dom"/>
</dbReference>
<keyword evidence="17" id="KW-1185">Reference proteome</keyword>
<feature type="transmembrane region" description="Helical" evidence="13">
    <location>
        <begin position="269"/>
        <end position="286"/>
    </location>
</feature>
<dbReference type="AlphaFoldDB" id="A0A3N4I1H8"/>
<name>A0A3N4I1H8_ASCIM</name>
<keyword evidence="7" id="KW-0249">Electron transport</keyword>
<keyword evidence="14" id="KW-0732">Signal</keyword>
<dbReference type="InterPro" id="IPR039261">
    <property type="entry name" value="FNR_nucleotide-bd"/>
</dbReference>
<dbReference type="Proteomes" id="UP000275078">
    <property type="component" value="Unassembled WGS sequence"/>
</dbReference>
<dbReference type="InterPro" id="IPR051410">
    <property type="entry name" value="Ferric/Cupric_Reductase"/>
</dbReference>
<evidence type="ECO:0000256" key="11">
    <source>
        <dbReference type="ARBA" id="ARBA00023136"/>
    </source>
</evidence>
<keyword evidence="4" id="KW-0813">Transport</keyword>
<dbReference type="InterPro" id="IPR017938">
    <property type="entry name" value="Riboflavin_synthase-like_b-brl"/>
</dbReference>
<keyword evidence="10" id="KW-0406">Ion transport</keyword>
<dbReference type="GO" id="GO:0006826">
    <property type="term" value="P:iron ion transport"/>
    <property type="evidence" value="ECO:0007669"/>
    <property type="project" value="TreeGrafter"/>
</dbReference>
<feature type="transmembrane region" description="Helical" evidence="13">
    <location>
        <begin position="198"/>
        <end position="219"/>
    </location>
</feature>
<dbReference type="InterPro" id="IPR017927">
    <property type="entry name" value="FAD-bd_FR_type"/>
</dbReference>
<protein>
    <recommendedName>
        <fullName evidence="3">ferric-chelate reductase (NADPH)</fullName>
        <ecNumber evidence="3">1.16.1.9</ecNumber>
    </recommendedName>
</protein>
<comment type="similarity">
    <text evidence="2">Belongs to the ferric reductase (FRE) family.</text>
</comment>
<feature type="transmembrane region" description="Helical" evidence="13">
    <location>
        <begin position="298"/>
        <end position="319"/>
    </location>
</feature>
<dbReference type="InterPro" id="IPR013121">
    <property type="entry name" value="Fe_red_NAD-bd_6"/>
</dbReference>
<dbReference type="Pfam" id="PF01794">
    <property type="entry name" value="Ferric_reduct"/>
    <property type="match status" value="1"/>
</dbReference>
<evidence type="ECO:0000259" key="15">
    <source>
        <dbReference type="PROSITE" id="PS51384"/>
    </source>
</evidence>
<dbReference type="PANTHER" id="PTHR32361:SF24">
    <property type="entry name" value="REDUCTASE, PUTATIVE (AFU_ORTHOLOGUE AFUA_3G10820)-RELATED"/>
    <property type="match status" value="1"/>
</dbReference>
<evidence type="ECO:0000256" key="14">
    <source>
        <dbReference type="SAM" id="SignalP"/>
    </source>
</evidence>
<feature type="chain" id="PRO_5018301005" description="ferric-chelate reductase (NADPH)" evidence="14">
    <location>
        <begin position="22"/>
        <end position="631"/>
    </location>
</feature>
<keyword evidence="8 13" id="KW-1133">Transmembrane helix</keyword>
<feature type="transmembrane region" description="Helical" evidence="13">
    <location>
        <begin position="231"/>
        <end position="249"/>
    </location>
</feature>
<dbReference type="GO" id="GO:0015677">
    <property type="term" value="P:copper ion import"/>
    <property type="evidence" value="ECO:0007669"/>
    <property type="project" value="TreeGrafter"/>
</dbReference>
<accession>A0A3N4I1H8</accession>
<dbReference type="STRING" id="1160509.A0A3N4I1H8"/>
<evidence type="ECO:0000256" key="2">
    <source>
        <dbReference type="ARBA" id="ARBA00006278"/>
    </source>
</evidence>
<organism evidence="16 17">
    <name type="scientific">Ascobolus immersus RN42</name>
    <dbReference type="NCBI Taxonomy" id="1160509"/>
    <lineage>
        <taxon>Eukaryota</taxon>
        <taxon>Fungi</taxon>
        <taxon>Dikarya</taxon>
        <taxon>Ascomycota</taxon>
        <taxon>Pezizomycotina</taxon>
        <taxon>Pezizomycetes</taxon>
        <taxon>Pezizales</taxon>
        <taxon>Ascobolaceae</taxon>
        <taxon>Ascobolus</taxon>
    </lineage>
</organism>
<evidence type="ECO:0000256" key="7">
    <source>
        <dbReference type="ARBA" id="ARBA00022982"/>
    </source>
</evidence>
<sequence>MKMSVLWMVVLTVMGVGMVEGAGGAGTAGSIVNGGTTTSAGAHGGGKGGSPANTWTDPLEAAKKTQNFLFMRYLCISLGAMGFLIVTYRTAMMTYARVRLMSSQGSPRQSLFASISSPTFAAIKKHLLWAPFFKHRHNKEFQLSEAINVGTLPTRFQGIFLILYLAVNALLCAISIDWSQPSGVWLAAIRNRTGILSIINMIPLFIFAGRNNPLIALLGISFDTYNLMHRWFGRIVVFEAVVHTGAYMANKIVTVGIDGFSKSVTTVPFLTVGFISTIAFVVLLLQSPSMFRHAFYEVFLAVHFIVVLVAVITLYLHLAWKQNKWLPYVQAAIGIWIFDRGMRVAKILYRNCGKQFTVATFEALPGEAVRVSIEMPRPWDFKPGQHAYVYIPRLGYWTSHPFSVVWCDSADTIEYPVGEEKISQHNQDVTVKKTTMSMVIRRRTGFTDTLYNATYNAPNHSMKAVTIIEGPYGGHHCLDSYGTTVLFAGGIGITHQVPYVKHLVAGFANETISTRKITLVWSITSQAHLEWIRPWMIEILAMSKRRDCLKILLYVTRSLPTDVIKSPSLSVQMFHSRPNIGAILDAEMQDQVGTMGVTVCGPGLLSDDVRAQVRKRCHRGAIDFIEESFTW</sequence>
<comment type="subcellular location">
    <subcellularLocation>
        <location evidence="1">Cell membrane</location>
        <topology evidence="1">Multi-pass membrane protein</topology>
    </subcellularLocation>
</comment>
<keyword evidence="5" id="KW-1003">Cell membrane</keyword>
<feature type="transmembrane region" description="Helical" evidence="13">
    <location>
        <begin position="70"/>
        <end position="91"/>
    </location>
</feature>
<reference evidence="16 17" key="1">
    <citation type="journal article" date="2018" name="Nat. Ecol. Evol.">
        <title>Pezizomycetes genomes reveal the molecular basis of ectomycorrhizal truffle lifestyle.</title>
        <authorList>
            <person name="Murat C."/>
            <person name="Payen T."/>
            <person name="Noel B."/>
            <person name="Kuo A."/>
            <person name="Morin E."/>
            <person name="Chen J."/>
            <person name="Kohler A."/>
            <person name="Krizsan K."/>
            <person name="Balestrini R."/>
            <person name="Da Silva C."/>
            <person name="Montanini B."/>
            <person name="Hainaut M."/>
            <person name="Levati E."/>
            <person name="Barry K.W."/>
            <person name="Belfiori B."/>
            <person name="Cichocki N."/>
            <person name="Clum A."/>
            <person name="Dockter R.B."/>
            <person name="Fauchery L."/>
            <person name="Guy J."/>
            <person name="Iotti M."/>
            <person name="Le Tacon F."/>
            <person name="Lindquist E.A."/>
            <person name="Lipzen A."/>
            <person name="Malagnac F."/>
            <person name="Mello A."/>
            <person name="Molinier V."/>
            <person name="Miyauchi S."/>
            <person name="Poulain J."/>
            <person name="Riccioni C."/>
            <person name="Rubini A."/>
            <person name="Sitrit Y."/>
            <person name="Splivallo R."/>
            <person name="Traeger S."/>
            <person name="Wang M."/>
            <person name="Zifcakova L."/>
            <person name="Wipf D."/>
            <person name="Zambonelli A."/>
            <person name="Paolocci F."/>
            <person name="Nowrousian M."/>
            <person name="Ottonello S."/>
            <person name="Baldrian P."/>
            <person name="Spatafora J.W."/>
            <person name="Henrissat B."/>
            <person name="Nagy L.G."/>
            <person name="Aury J.M."/>
            <person name="Wincker P."/>
            <person name="Grigoriev I.V."/>
            <person name="Bonfante P."/>
            <person name="Martin F.M."/>
        </authorList>
    </citation>
    <scope>NUCLEOTIDE SEQUENCE [LARGE SCALE GENOMIC DNA]</scope>
    <source>
        <strain evidence="16 17">RN42</strain>
    </source>
</reference>
<dbReference type="CDD" id="cd06186">
    <property type="entry name" value="NOX_Duox_like_FAD_NADP"/>
    <property type="match status" value="1"/>
</dbReference>
<evidence type="ECO:0000256" key="9">
    <source>
        <dbReference type="ARBA" id="ARBA00023002"/>
    </source>
</evidence>
<dbReference type="Pfam" id="PF08022">
    <property type="entry name" value="FAD_binding_8"/>
    <property type="match status" value="1"/>
</dbReference>
<dbReference type="Pfam" id="PF08030">
    <property type="entry name" value="NAD_binding_6"/>
    <property type="match status" value="1"/>
</dbReference>
<evidence type="ECO:0000256" key="4">
    <source>
        <dbReference type="ARBA" id="ARBA00022448"/>
    </source>
</evidence>
<dbReference type="PROSITE" id="PS51384">
    <property type="entry name" value="FAD_FR"/>
    <property type="match status" value="1"/>
</dbReference>
<evidence type="ECO:0000256" key="3">
    <source>
        <dbReference type="ARBA" id="ARBA00012668"/>
    </source>
</evidence>
<keyword evidence="11 13" id="KW-0472">Membrane</keyword>
<proteinExistence type="inferred from homology"/>
<dbReference type="SFLD" id="SFLDS00052">
    <property type="entry name" value="Ferric_Reductase_Domain"/>
    <property type="match status" value="1"/>
</dbReference>
<gene>
    <name evidence="16" type="ORF">BJ508DRAFT_17130</name>
</gene>
<keyword evidence="6 13" id="KW-0812">Transmembrane</keyword>
<evidence type="ECO:0000313" key="16">
    <source>
        <dbReference type="EMBL" id="RPA75744.1"/>
    </source>
</evidence>
<dbReference type="GO" id="GO:0006879">
    <property type="term" value="P:intracellular iron ion homeostasis"/>
    <property type="evidence" value="ECO:0007669"/>
    <property type="project" value="TreeGrafter"/>
</dbReference>
<comment type="catalytic activity">
    <reaction evidence="12">
        <text>2 a Fe(II)-siderophore + NADP(+) + H(+) = 2 a Fe(III)-siderophore + NADPH</text>
        <dbReference type="Rhea" id="RHEA:28795"/>
        <dbReference type="Rhea" id="RHEA-COMP:11342"/>
        <dbReference type="Rhea" id="RHEA-COMP:11344"/>
        <dbReference type="ChEBI" id="CHEBI:15378"/>
        <dbReference type="ChEBI" id="CHEBI:29033"/>
        <dbReference type="ChEBI" id="CHEBI:29034"/>
        <dbReference type="ChEBI" id="CHEBI:57783"/>
        <dbReference type="ChEBI" id="CHEBI:58349"/>
        <dbReference type="EC" id="1.16.1.9"/>
    </reaction>
</comment>
<evidence type="ECO:0000256" key="1">
    <source>
        <dbReference type="ARBA" id="ARBA00004651"/>
    </source>
</evidence>
<dbReference type="SFLD" id="SFLDG01168">
    <property type="entry name" value="Ferric_reductase_subgroup_(FRE"/>
    <property type="match status" value="1"/>
</dbReference>
<dbReference type="PANTHER" id="PTHR32361">
    <property type="entry name" value="FERRIC/CUPRIC REDUCTASE TRANSMEMBRANE COMPONENT"/>
    <property type="match status" value="1"/>
</dbReference>
<feature type="signal peptide" evidence="14">
    <location>
        <begin position="1"/>
        <end position="21"/>
    </location>
</feature>
<evidence type="ECO:0000313" key="17">
    <source>
        <dbReference type="Proteomes" id="UP000275078"/>
    </source>
</evidence>
<dbReference type="EMBL" id="ML119758">
    <property type="protein sequence ID" value="RPA75744.1"/>
    <property type="molecule type" value="Genomic_DNA"/>
</dbReference>
<evidence type="ECO:0000256" key="6">
    <source>
        <dbReference type="ARBA" id="ARBA00022692"/>
    </source>
</evidence>
<dbReference type="SUPFAM" id="SSF52343">
    <property type="entry name" value="Ferredoxin reductase-like, C-terminal NADP-linked domain"/>
    <property type="match status" value="1"/>
</dbReference>
<dbReference type="EC" id="1.16.1.9" evidence="3"/>
<dbReference type="Gene3D" id="3.40.50.80">
    <property type="entry name" value="Nucleotide-binding domain of ferredoxin-NADP reductase (FNR) module"/>
    <property type="match status" value="1"/>
</dbReference>
<feature type="domain" description="FAD-binding FR-type" evidence="15">
    <location>
        <begin position="351"/>
        <end position="478"/>
    </location>
</feature>
<dbReference type="InterPro" id="IPR013112">
    <property type="entry name" value="FAD-bd_8"/>
</dbReference>